<organism evidence="7 8">
    <name type="scientific">Pseudohaliea rubra DSM 19751</name>
    <dbReference type="NCBI Taxonomy" id="1265313"/>
    <lineage>
        <taxon>Bacteria</taxon>
        <taxon>Pseudomonadati</taxon>
        <taxon>Pseudomonadota</taxon>
        <taxon>Gammaproteobacteria</taxon>
        <taxon>Cellvibrionales</taxon>
        <taxon>Halieaceae</taxon>
        <taxon>Pseudohaliea</taxon>
    </lineage>
</organism>
<comment type="subcellular location">
    <subcellularLocation>
        <location evidence="1">Membrane</location>
        <topology evidence="1">Multi-pass membrane protein</topology>
    </subcellularLocation>
</comment>
<keyword evidence="2 5" id="KW-0812">Transmembrane</keyword>
<dbReference type="Pfam" id="PF07298">
    <property type="entry name" value="NnrU"/>
    <property type="match status" value="1"/>
</dbReference>
<gene>
    <name evidence="7" type="ORF">HRUBRA_00706</name>
</gene>
<feature type="transmembrane region" description="Helical" evidence="5">
    <location>
        <begin position="162"/>
        <end position="181"/>
    </location>
</feature>
<protein>
    <submittedName>
        <fullName evidence="7">NnrU family protein, required for expression of nitric oxide and nitrite reductase (Nir and Nor)</fullName>
    </submittedName>
</protein>
<dbReference type="Proteomes" id="UP000029640">
    <property type="component" value="Unassembled WGS sequence"/>
</dbReference>
<evidence type="ECO:0000256" key="4">
    <source>
        <dbReference type="ARBA" id="ARBA00023136"/>
    </source>
</evidence>
<feature type="domain" description="NnrU" evidence="6">
    <location>
        <begin position="4"/>
        <end position="189"/>
    </location>
</feature>
<feature type="transmembrane region" description="Helical" evidence="5">
    <location>
        <begin position="40"/>
        <end position="59"/>
    </location>
</feature>
<evidence type="ECO:0000256" key="3">
    <source>
        <dbReference type="ARBA" id="ARBA00022989"/>
    </source>
</evidence>
<name>A0A095XY62_9GAMM</name>
<dbReference type="EMBL" id="AUVB01000021">
    <property type="protein sequence ID" value="KGE04681.1"/>
    <property type="molecule type" value="Genomic_DNA"/>
</dbReference>
<dbReference type="AlphaFoldDB" id="A0A095XY62"/>
<dbReference type="InterPro" id="IPR009915">
    <property type="entry name" value="NnrU_dom"/>
</dbReference>
<dbReference type="OrthoDB" id="5293641at2"/>
<evidence type="ECO:0000313" key="8">
    <source>
        <dbReference type="Proteomes" id="UP000029640"/>
    </source>
</evidence>
<keyword evidence="3 5" id="KW-1133">Transmembrane helix</keyword>
<evidence type="ECO:0000313" key="7">
    <source>
        <dbReference type="EMBL" id="KGE04681.1"/>
    </source>
</evidence>
<dbReference type="STRING" id="1265313.HRUBRA_00706"/>
<keyword evidence="8" id="KW-1185">Reference proteome</keyword>
<evidence type="ECO:0000256" key="1">
    <source>
        <dbReference type="ARBA" id="ARBA00004141"/>
    </source>
</evidence>
<comment type="caution">
    <text evidence="7">The sequence shown here is derived from an EMBL/GenBank/DDBJ whole genome shotgun (WGS) entry which is preliminary data.</text>
</comment>
<dbReference type="PATRIC" id="fig|1265313.6.peg.700"/>
<dbReference type="GO" id="GO:0016020">
    <property type="term" value="C:membrane"/>
    <property type="evidence" value="ECO:0007669"/>
    <property type="project" value="UniProtKB-SubCell"/>
</dbReference>
<evidence type="ECO:0000256" key="5">
    <source>
        <dbReference type="SAM" id="Phobius"/>
    </source>
</evidence>
<evidence type="ECO:0000256" key="2">
    <source>
        <dbReference type="ARBA" id="ARBA00022692"/>
    </source>
</evidence>
<accession>A0A095XY62</accession>
<sequence length="194" mass="21135">MTWMIVGLVLFLGTHSLRVYANDWRSSRVSAMGEKPFKVVYGLISLAGLALAIWGYGVMRENPTMLWNPPLGLYHAVSLFTLPAFILLVAAYVPGNHLKARVGHPMVMAVKFWAFGHLLANGRVGDVVFFGAFFVWAVVLYIRSRKLDRAAGVSYPPGRMPATVATVLIGAAAWFLFARYGHMAVAGVPALPGS</sequence>
<keyword evidence="4 5" id="KW-0472">Membrane</keyword>
<evidence type="ECO:0000259" key="6">
    <source>
        <dbReference type="Pfam" id="PF07298"/>
    </source>
</evidence>
<dbReference type="eggNOG" id="COG4094">
    <property type="taxonomic scope" value="Bacteria"/>
</dbReference>
<proteinExistence type="predicted"/>
<dbReference type="RefSeq" id="WP_035516275.1">
    <property type="nucleotide sequence ID" value="NZ_KN234763.1"/>
</dbReference>
<reference evidence="7 8" key="1">
    <citation type="journal article" date="2014" name="Genome Announc.">
        <title>Genome Sequence of Gammaproteobacterial Pseudohaliea rubra Type Strain DSM 19751, Isolated from Coastal Seawater of the Mediterranean Sea.</title>
        <authorList>
            <person name="Spring S."/>
            <person name="Fiebig A."/>
            <person name="Riedel T."/>
            <person name="Goker M."/>
            <person name="Klenk H.P."/>
        </authorList>
    </citation>
    <scope>NUCLEOTIDE SEQUENCE [LARGE SCALE GENOMIC DNA]</scope>
    <source>
        <strain evidence="7 8">DSM 19751</strain>
    </source>
</reference>
<dbReference type="HOGENOM" id="CLU_104582_1_0_6"/>
<feature type="transmembrane region" description="Helical" evidence="5">
    <location>
        <begin position="71"/>
        <end position="93"/>
    </location>
</feature>
<feature type="transmembrane region" description="Helical" evidence="5">
    <location>
        <begin position="113"/>
        <end position="142"/>
    </location>
</feature>